<keyword evidence="1" id="KW-0813">Transport</keyword>
<proteinExistence type="predicted"/>
<evidence type="ECO:0000256" key="2">
    <source>
        <dbReference type="ARBA" id="ARBA00022741"/>
    </source>
</evidence>
<dbReference type="PANTHER" id="PTHR45772">
    <property type="entry name" value="CONSERVED COMPONENT OF ABC TRANSPORTER FOR NATURAL AMINO ACIDS-RELATED"/>
    <property type="match status" value="1"/>
</dbReference>
<dbReference type="InterPro" id="IPR027417">
    <property type="entry name" value="P-loop_NTPase"/>
</dbReference>
<dbReference type="Proteomes" id="UP000248148">
    <property type="component" value="Unassembled WGS sequence"/>
</dbReference>
<dbReference type="GO" id="GO:1903805">
    <property type="term" value="P:L-valine import across plasma membrane"/>
    <property type="evidence" value="ECO:0007669"/>
    <property type="project" value="TreeGrafter"/>
</dbReference>
<protein>
    <submittedName>
        <fullName evidence="6">Amino acid/amide ABC transporter ATP-binding protein 1 (HAAT family)</fullName>
    </submittedName>
</protein>
<sequence length="260" mass="27739">MSVLEVSDIGISFGGVKAIDGVGFAVEPGEIFSIIGPNGAGKTTLFNVISGMYTASHGRVLLAGEDVTGLPPDVLAARGLSRTFQNLQIFHRMTAAENVMVGRHLQENCSLLADLLRLPSVNRQNRATRAAALALLDQVGLRDCADIPAGALSYGASKRLEIARALAAEPRVLLLDEPAAGCNSVETEDIDRLIGRVADRGIAVVLVEHDMKLVMKISHRILVLEQGRMLVEGSPQQVRDNPLVLEAYLGHHGAREAARA</sequence>
<dbReference type="GO" id="GO:0016887">
    <property type="term" value="F:ATP hydrolysis activity"/>
    <property type="evidence" value="ECO:0007669"/>
    <property type="project" value="InterPro"/>
</dbReference>
<dbReference type="Pfam" id="PF12399">
    <property type="entry name" value="BCA_ABC_TP_C"/>
    <property type="match status" value="1"/>
</dbReference>
<gene>
    <name evidence="6" type="ORF">BJ122_10323</name>
</gene>
<dbReference type="FunFam" id="3.40.50.300:FF:000421">
    <property type="entry name" value="Branched-chain amino acid ABC transporter ATP-binding protein"/>
    <property type="match status" value="1"/>
</dbReference>
<evidence type="ECO:0000256" key="3">
    <source>
        <dbReference type="ARBA" id="ARBA00022840"/>
    </source>
</evidence>
<keyword evidence="3 6" id="KW-0067">ATP-binding</keyword>
<dbReference type="GO" id="GO:0015808">
    <property type="term" value="P:L-alanine transport"/>
    <property type="evidence" value="ECO:0007669"/>
    <property type="project" value="TreeGrafter"/>
</dbReference>
<keyword evidence="2" id="KW-0547">Nucleotide-binding</keyword>
<dbReference type="GO" id="GO:0042941">
    <property type="term" value="P:D-alanine transmembrane transport"/>
    <property type="evidence" value="ECO:0007669"/>
    <property type="project" value="TreeGrafter"/>
</dbReference>
<dbReference type="RefSeq" id="WP_027278390.1">
    <property type="nucleotide sequence ID" value="NZ_QJTI01000003.1"/>
</dbReference>
<evidence type="ECO:0000256" key="4">
    <source>
        <dbReference type="ARBA" id="ARBA00024722"/>
    </source>
</evidence>
<feature type="domain" description="ABC transporter" evidence="5">
    <location>
        <begin position="4"/>
        <end position="251"/>
    </location>
</feature>
<dbReference type="GO" id="GO:0015192">
    <property type="term" value="F:L-phenylalanine transmembrane transporter activity"/>
    <property type="evidence" value="ECO:0007669"/>
    <property type="project" value="TreeGrafter"/>
</dbReference>
<dbReference type="Pfam" id="PF00005">
    <property type="entry name" value="ABC_tran"/>
    <property type="match status" value="1"/>
</dbReference>
<dbReference type="PANTHER" id="PTHR45772:SF7">
    <property type="entry name" value="AMINO ACID ABC TRANSPORTER ATP-BINDING PROTEIN"/>
    <property type="match status" value="1"/>
</dbReference>
<comment type="function">
    <text evidence="4">Involved in beta-(1--&gt;2)glucan export. Transmembrane domains (TMD) form a pore in the inner membrane and the ATP-binding domain (NBD) is responsible for energy generation.</text>
</comment>
<dbReference type="GO" id="GO:0005886">
    <property type="term" value="C:plasma membrane"/>
    <property type="evidence" value="ECO:0007669"/>
    <property type="project" value="TreeGrafter"/>
</dbReference>
<dbReference type="OrthoDB" id="9779872at2"/>
<dbReference type="SMART" id="SM00382">
    <property type="entry name" value="AAA"/>
    <property type="match status" value="1"/>
</dbReference>
<dbReference type="AlphaFoldDB" id="A0A318TKM1"/>
<dbReference type="EMBL" id="QJTI01000003">
    <property type="protein sequence ID" value="PYF04370.1"/>
    <property type="molecule type" value="Genomic_DNA"/>
</dbReference>
<dbReference type="InterPro" id="IPR032823">
    <property type="entry name" value="BCA_ABC_TP_C"/>
</dbReference>
<dbReference type="InterPro" id="IPR051120">
    <property type="entry name" value="ABC_AA/LPS_Transport"/>
</dbReference>
<dbReference type="InterPro" id="IPR003593">
    <property type="entry name" value="AAA+_ATPase"/>
</dbReference>
<accession>A0A318TKM1</accession>
<organism evidence="6 7">
    <name type="scientific">Rhodopseudomonas faecalis</name>
    <dbReference type="NCBI Taxonomy" id="99655"/>
    <lineage>
        <taxon>Bacteria</taxon>
        <taxon>Pseudomonadati</taxon>
        <taxon>Pseudomonadota</taxon>
        <taxon>Alphaproteobacteria</taxon>
        <taxon>Hyphomicrobiales</taxon>
        <taxon>Nitrobacteraceae</taxon>
        <taxon>Rhodopseudomonas</taxon>
    </lineage>
</organism>
<name>A0A318TKM1_9BRAD</name>
<evidence type="ECO:0000259" key="5">
    <source>
        <dbReference type="PROSITE" id="PS50893"/>
    </source>
</evidence>
<dbReference type="PROSITE" id="PS50893">
    <property type="entry name" value="ABC_TRANSPORTER_2"/>
    <property type="match status" value="1"/>
</dbReference>
<evidence type="ECO:0000313" key="6">
    <source>
        <dbReference type="EMBL" id="PYF04370.1"/>
    </source>
</evidence>
<evidence type="ECO:0000256" key="1">
    <source>
        <dbReference type="ARBA" id="ARBA00022448"/>
    </source>
</evidence>
<dbReference type="GO" id="GO:0005524">
    <property type="term" value="F:ATP binding"/>
    <property type="evidence" value="ECO:0007669"/>
    <property type="project" value="UniProtKB-KW"/>
</dbReference>
<dbReference type="SUPFAM" id="SSF52540">
    <property type="entry name" value="P-loop containing nucleoside triphosphate hydrolases"/>
    <property type="match status" value="1"/>
</dbReference>
<reference evidence="6 7" key="1">
    <citation type="submission" date="2018-06" db="EMBL/GenBank/DDBJ databases">
        <title>Genomic Encyclopedia of Archaeal and Bacterial Type Strains, Phase II (KMG-II): from individual species to whole genera.</title>
        <authorList>
            <person name="Goeker M."/>
        </authorList>
    </citation>
    <scope>NUCLEOTIDE SEQUENCE [LARGE SCALE GENOMIC DNA]</scope>
    <source>
        <strain evidence="6 7">JCM 11668</strain>
    </source>
</reference>
<dbReference type="Gene3D" id="3.40.50.300">
    <property type="entry name" value="P-loop containing nucleotide triphosphate hydrolases"/>
    <property type="match status" value="1"/>
</dbReference>
<dbReference type="GO" id="GO:0015188">
    <property type="term" value="F:L-isoleucine transmembrane transporter activity"/>
    <property type="evidence" value="ECO:0007669"/>
    <property type="project" value="TreeGrafter"/>
</dbReference>
<evidence type="ECO:0000313" key="7">
    <source>
        <dbReference type="Proteomes" id="UP000248148"/>
    </source>
</evidence>
<dbReference type="GO" id="GO:1903806">
    <property type="term" value="P:L-isoleucine import across plasma membrane"/>
    <property type="evidence" value="ECO:0007669"/>
    <property type="project" value="TreeGrafter"/>
</dbReference>
<keyword evidence="7" id="KW-1185">Reference proteome</keyword>
<dbReference type="InterPro" id="IPR003439">
    <property type="entry name" value="ABC_transporter-like_ATP-bd"/>
</dbReference>
<comment type="caution">
    <text evidence="6">The sequence shown here is derived from an EMBL/GenBank/DDBJ whole genome shotgun (WGS) entry which is preliminary data.</text>
</comment>
<dbReference type="CDD" id="cd03219">
    <property type="entry name" value="ABC_Mj1267_LivG_branched"/>
    <property type="match status" value="1"/>
</dbReference>
<dbReference type="GO" id="GO:0005304">
    <property type="term" value="F:L-valine transmembrane transporter activity"/>
    <property type="evidence" value="ECO:0007669"/>
    <property type="project" value="TreeGrafter"/>
</dbReference>